<evidence type="ECO:0000313" key="1">
    <source>
        <dbReference type="EMBL" id="KAK5047340.1"/>
    </source>
</evidence>
<sequence length="116" mass="13708">MAESQSNRYDRKITYLEREYQDYSFRREIYLAPIDLVSSENSNLGVEKAHRLAQEEETRLQDQHEMLKLIYHDWDNALHPNFIQDPEAILDCGFGSGNWAYDLAEYDSNCSRNRGK</sequence>
<evidence type="ECO:0000313" key="2">
    <source>
        <dbReference type="Proteomes" id="UP001358417"/>
    </source>
</evidence>
<dbReference type="RefSeq" id="XP_064702902.1">
    <property type="nucleotide sequence ID" value="XM_064850420.1"/>
</dbReference>
<proteinExistence type="predicted"/>
<accession>A0AAV9N3G8</accession>
<name>A0AAV9N3G8_9EURO</name>
<dbReference type="SUPFAM" id="SSF53335">
    <property type="entry name" value="S-adenosyl-L-methionine-dependent methyltransferases"/>
    <property type="match status" value="1"/>
</dbReference>
<dbReference type="GeneID" id="89975032"/>
<keyword evidence="2" id="KW-1185">Reference proteome</keyword>
<dbReference type="Proteomes" id="UP001358417">
    <property type="component" value="Unassembled WGS sequence"/>
</dbReference>
<dbReference type="AlphaFoldDB" id="A0AAV9N3G8"/>
<dbReference type="EMBL" id="JAVRRD010000026">
    <property type="protein sequence ID" value="KAK5047340.1"/>
    <property type="molecule type" value="Genomic_DNA"/>
</dbReference>
<organism evidence="1 2">
    <name type="scientific">Exophiala bonariae</name>
    <dbReference type="NCBI Taxonomy" id="1690606"/>
    <lineage>
        <taxon>Eukaryota</taxon>
        <taxon>Fungi</taxon>
        <taxon>Dikarya</taxon>
        <taxon>Ascomycota</taxon>
        <taxon>Pezizomycotina</taxon>
        <taxon>Eurotiomycetes</taxon>
        <taxon>Chaetothyriomycetidae</taxon>
        <taxon>Chaetothyriales</taxon>
        <taxon>Herpotrichiellaceae</taxon>
        <taxon>Exophiala</taxon>
    </lineage>
</organism>
<evidence type="ECO:0008006" key="3">
    <source>
        <dbReference type="Google" id="ProtNLM"/>
    </source>
</evidence>
<gene>
    <name evidence="1" type="ORF">LTR84_006863</name>
</gene>
<dbReference type="InterPro" id="IPR029063">
    <property type="entry name" value="SAM-dependent_MTases_sf"/>
</dbReference>
<reference evidence="1 2" key="1">
    <citation type="submission" date="2023-08" db="EMBL/GenBank/DDBJ databases">
        <title>Black Yeasts Isolated from many extreme environments.</title>
        <authorList>
            <person name="Coleine C."/>
            <person name="Stajich J.E."/>
            <person name="Selbmann L."/>
        </authorList>
    </citation>
    <scope>NUCLEOTIDE SEQUENCE [LARGE SCALE GENOMIC DNA]</scope>
    <source>
        <strain evidence="1 2">CCFEE 5792</strain>
    </source>
</reference>
<comment type="caution">
    <text evidence="1">The sequence shown here is derived from an EMBL/GenBank/DDBJ whole genome shotgun (WGS) entry which is preliminary data.</text>
</comment>
<protein>
    <recommendedName>
        <fullName evidence="3">Methyltransferase domain-containing protein</fullName>
    </recommendedName>
</protein>